<dbReference type="Proteomes" id="UP000192656">
    <property type="component" value="Unassembled WGS sequence"/>
</dbReference>
<sequence>MFKTLEVVMIAVMLAAAGWTYKIKHEAEALENQLFAVERQIKSQKEAMAILSADLTLLVQPSRLQRLAEAYQAELQLEPLKPEQIIEPDELPAPAVAPVLDGAGESEDVASNTTAMVR</sequence>
<evidence type="ECO:0008006" key="4">
    <source>
        <dbReference type="Google" id="ProtNLM"/>
    </source>
</evidence>
<reference evidence="2 3" key="1">
    <citation type="submission" date="2017-04" db="EMBL/GenBank/DDBJ databases">
        <authorList>
            <person name="Afonso C.L."/>
            <person name="Miller P.J."/>
            <person name="Scott M.A."/>
            <person name="Spackman E."/>
            <person name="Goraichik I."/>
            <person name="Dimitrov K.M."/>
            <person name="Suarez D.L."/>
            <person name="Swayne D.E."/>
        </authorList>
    </citation>
    <scope>NUCLEOTIDE SEQUENCE [LARGE SCALE GENOMIC DNA]</scope>
    <source>
        <strain evidence="2 3">CGMCC 1.10972</strain>
    </source>
</reference>
<proteinExistence type="predicted"/>
<protein>
    <recommendedName>
        <fullName evidence="4">Cell division protein FtsL</fullName>
    </recommendedName>
</protein>
<evidence type="ECO:0000313" key="2">
    <source>
        <dbReference type="EMBL" id="SMC59637.1"/>
    </source>
</evidence>
<dbReference type="AlphaFoldDB" id="A0A1W2AG19"/>
<keyword evidence="3" id="KW-1185">Reference proteome</keyword>
<name>A0A1W2AG19_9HYPH</name>
<dbReference type="STRING" id="937218.SAMN06297251_104159"/>
<feature type="compositionally biased region" description="Polar residues" evidence="1">
    <location>
        <begin position="109"/>
        <end position="118"/>
    </location>
</feature>
<evidence type="ECO:0000256" key="1">
    <source>
        <dbReference type="SAM" id="MobiDB-lite"/>
    </source>
</evidence>
<accession>A0A1W2AG19</accession>
<gene>
    <name evidence="2" type="ORF">SAMN06297251_104159</name>
</gene>
<dbReference type="EMBL" id="FWXR01000004">
    <property type="protein sequence ID" value="SMC59637.1"/>
    <property type="molecule type" value="Genomic_DNA"/>
</dbReference>
<evidence type="ECO:0000313" key="3">
    <source>
        <dbReference type="Proteomes" id="UP000192656"/>
    </source>
</evidence>
<organism evidence="2 3">
    <name type="scientific">Fulvimarina manganoxydans</name>
    <dbReference type="NCBI Taxonomy" id="937218"/>
    <lineage>
        <taxon>Bacteria</taxon>
        <taxon>Pseudomonadati</taxon>
        <taxon>Pseudomonadota</taxon>
        <taxon>Alphaproteobacteria</taxon>
        <taxon>Hyphomicrobiales</taxon>
        <taxon>Aurantimonadaceae</taxon>
        <taxon>Fulvimarina</taxon>
    </lineage>
</organism>
<feature type="region of interest" description="Disordered" evidence="1">
    <location>
        <begin position="96"/>
        <end position="118"/>
    </location>
</feature>
<dbReference type="RefSeq" id="WP_084409283.1">
    <property type="nucleotide sequence ID" value="NZ_FWXR01000004.1"/>
</dbReference>
<dbReference type="OrthoDB" id="7165680at2"/>